<evidence type="ECO:0000259" key="1">
    <source>
        <dbReference type="SMART" id="SM00587"/>
    </source>
</evidence>
<dbReference type="Gene3D" id="3.90.1200.10">
    <property type="match status" value="4"/>
</dbReference>
<accession>A0A085NF34</accession>
<feature type="domain" description="CHK kinase-like" evidence="1">
    <location>
        <begin position="1401"/>
        <end position="1554"/>
    </location>
</feature>
<name>A0A085NF34_9BILA</name>
<dbReference type="InterPro" id="IPR004119">
    <property type="entry name" value="EcKL"/>
</dbReference>
<dbReference type="Pfam" id="PF07914">
    <property type="entry name" value="DUF1679"/>
    <property type="match status" value="3"/>
</dbReference>
<dbReference type="SMART" id="SM00587">
    <property type="entry name" value="CHK"/>
    <property type="match status" value="4"/>
</dbReference>
<dbReference type="InterPro" id="IPR052961">
    <property type="entry name" value="Oxido-Kinase-like_Enzymes"/>
</dbReference>
<sequence length="1555" mass="176135">MNGQLCGTQLTGEMVKSALAEVLLEAAEDLIAVSAESIGKGEGFLSNVLRVTLSWKKRTENVDLPRTVIVKLPTVERLVELFKDTDEHVKENVKTAVPLDEMFRRESAAYNMLSKEVPELPLTRCYCTWDKENNAMSLLVLQDLSKVARSADLVNGLTEDQLLNCVEAIAKLQAWSLNTKRDWKSFASRESTLEKFNDNPDRLIPELENLIKKYPKHFGYLNLKDIVAFMKDKQAFTEHFMCYREVMPDVLVHGDYRASNILFKVENGTNTAGGKLAAILDWQMAHQGSFAEDICYLIMFSVNIGLRRSKMKNVVRHYFEQMKTLVPTIMDSVSFDSVWHVFEKTLPWVTLFYTPLVVKVILSACENDPTAESIVLTSLGEGYRDAVSFQYCPHLFLHYREEGEPVCHTILHCSAASCLIGPNLCGNLYPFSLYNFTVIFIFRRADIVRMDERLCGTPLTGEMLKSALAEVLQEAAEDLNAVSAESIGEGEGFTSYILCVTLSWKKRTENVDLPRTVIVKMPSMERILKLVKNSDELIQKKVGTYVHLDEMFQRESATYNMLSKELPELPLARCYCSWDKENNAMSLLVLQDLSKVARSADLVNGLTEDQLMNCVEAIAKLQAWSLNTKRDWKGFARHESSVDRFIDEPDPMIAEMEKVIEKYPKHFGSVNLKDIAAFMKDKEAFTEHFICYREVMPDVLVHGDYRASNILFKVENGTNTAGSQLAAIIDWQLAHQGSFAEDICYLIMFSVNIGLRRSKMKNVVRYYFEQMKRLVPTIMESVSFDSVWHVFEKTLPCLTLFYTPVVVKVILPTCKGEPTAEAALLTSVAEGYKDAVSLPVRLERDLWTTIFPQHCRPFTVSAKPSASAINKFSILSSLDGPLYRRGEPVCHAVLHYCAASCLIRPNLYGNLYSISLYNFTVIFTFRENVGLPRTVIVKLPTMDRILNVLKDSDELIQERVKTSVQLDEMFRRESAAYNMLSKELPELPLTRCYCTWDKEKYATSLLVLQDLSKVARSADSVNGLTEEQLLSCVEAIAKLQAWSLNTKCDWKSFAPHESTLDKFIDDPDPIIAEMEKVVEKYPKHFGSVNLKDIAAFMKDKEAFTEQFTCYREVMPDVLVHGDYRASNILFKVENGTNTAGSQLAAIIDWQLAHQGSFAEDICYLIMFSVNIGLRRSKMKNVVRYYFEQMKRLVPTIMESVSFDSVWHVFEKTLPCLTLFYTPVVVKVILPTCKGEPTAESVVLTSVAEGYKDAVRFFNIGEVALMKDRLRGTPLTGEMLKSALEEVLLEAAEDLNAVSAESIGEGEGFTSYILRVTLLWKKRMENVDLPNTVIAKMPTMDKLVELLKDTDEAVREKLKSSVDLDDRFRRESGAYNMLSKELPELPLTRAKRNLENNATSLLVLEDLSKVARSAHLVSGLTEDQLLNCVEAIAKLQAWSLNTKRDWKSFAPIEYSLDKLNDQADLAIAEMEKVVEKYPKHFGSVNLKNIAAFMKDKQAYTAQFMCYREVMPDVLVHGDYRASNILFKVENGTNTAGSQLAAIIDWQMAHQGSMAGF</sequence>
<protein>
    <recommendedName>
        <fullName evidence="1">CHK kinase-like domain-containing protein</fullName>
    </recommendedName>
</protein>
<evidence type="ECO:0000313" key="2">
    <source>
        <dbReference type="EMBL" id="KFD68080.1"/>
    </source>
</evidence>
<dbReference type="SUPFAM" id="SSF56112">
    <property type="entry name" value="Protein kinase-like (PK-like)"/>
    <property type="match status" value="4"/>
</dbReference>
<proteinExistence type="predicted"/>
<dbReference type="InterPro" id="IPR011009">
    <property type="entry name" value="Kinase-like_dom_sf"/>
</dbReference>
<dbReference type="PANTHER" id="PTHR23020">
    <property type="entry name" value="UNCHARACTERIZED NUCLEAR HORMONE RECEPTOR-RELATED"/>
    <property type="match status" value="1"/>
</dbReference>
<dbReference type="InterPro" id="IPR012877">
    <property type="entry name" value="Dhs-27"/>
</dbReference>
<dbReference type="EMBL" id="KL367508">
    <property type="protein sequence ID" value="KFD68080.1"/>
    <property type="molecule type" value="Genomic_DNA"/>
</dbReference>
<feature type="domain" description="CHK kinase-like" evidence="1">
    <location>
        <begin position="1006"/>
        <end position="1195"/>
    </location>
</feature>
<reference evidence="2" key="1">
    <citation type="journal article" date="2014" name="Nat. Genet.">
        <title>Genome and transcriptome of the porcine whipworm Trichuris suis.</title>
        <authorList>
            <person name="Jex A.R."/>
            <person name="Nejsum P."/>
            <person name="Schwarz E.M."/>
            <person name="Hu L."/>
            <person name="Young N.D."/>
            <person name="Hall R.S."/>
            <person name="Korhonen P.K."/>
            <person name="Liao S."/>
            <person name="Thamsborg S."/>
            <person name="Xia J."/>
            <person name="Xu P."/>
            <person name="Wang S."/>
            <person name="Scheerlinck J.P."/>
            <person name="Hofmann A."/>
            <person name="Sternberg P.W."/>
            <person name="Wang J."/>
            <person name="Gasser R.B."/>
        </authorList>
    </citation>
    <scope>NUCLEOTIDE SEQUENCE [LARGE SCALE GENOMIC DNA]</scope>
    <source>
        <strain evidence="2">DCEP-RM93F</strain>
    </source>
</reference>
<dbReference type="Pfam" id="PF02958">
    <property type="entry name" value="EcKL"/>
    <property type="match status" value="1"/>
</dbReference>
<dbReference type="Proteomes" id="UP000030758">
    <property type="component" value="Unassembled WGS sequence"/>
</dbReference>
<feature type="domain" description="CHK kinase-like" evidence="1">
    <location>
        <begin position="588"/>
        <end position="777"/>
    </location>
</feature>
<dbReference type="PANTHER" id="PTHR23020:SF41">
    <property type="entry name" value="AMINOGLYCOSIDE PHOSPHOTRANSFERASE DOMAIN-CONTAINING PROTEIN"/>
    <property type="match status" value="1"/>
</dbReference>
<organism evidence="2">
    <name type="scientific">Trichuris suis</name>
    <name type="common">pig whipworm</name>
    <dbReference type="NCBI Taxonomy" id="68888"/>
    <lineage>
        <taxon>Eukaryota</taxon>
        <taxon>Metazoa</taxon>
        <taxon>Ecdysozoa</taxon>
        <taxon>Nematoda</taxon>
        <taxon>Enoplea</taxon>
        <taxon>Dorylaimia</taxon>
        <taxon>Trichinellida</taxon>
        <taxon>Trichuridae</taxon>
        <taxon>Trichuris</taxon>
    </lineage>
</organism>
<dbReference type="InterPro" id="IPR015897">
    <property type="entry name" value="CHK_kinase-like"/>
</dbReference>
<feature type="domain" description="CHK kinase-like" evidence="1">
    <location>
        <begin position="139"/>
        <end position="328"/>
    </location>
</feature>
<gene>
    <name evidence="2" type="ORF">M514_03416</name>
</gene>